<dbReference type="InterPro" id="IPR009880">
    <property type="entry name" value="Glyoxal_oxidase_N"/>
</dbReference>
<dbReference type="PANTHER" id="PTHR32208:SF105">
    <property type="entry name" value="COPPER RADICAL OXIDASE"/>
    <property type="match status" value="1"/>
</dbReference>
<dbReference type="Pfam" id="PF01822">
    <property type="entry name" value="WSC"/>
    <property type="match status" value="4"/>
</dbReference>
<sequence length="1017" mass="108723">MPPTFVSYVAICIAFLSLSSVTNATPSAISAFPSDWILKGCYIDSTADRSLQGANTESDDMTNDNCITFCANQGFNLAGTEFGAECYCDFVINVARQSDSDCNTPCNGDDSETCGAANRLTVYQYNGSAPLGPLTNPGPPGWSSVGCYTDDVAARTLSTLVSTDGGASNMSVVHCTDACNAGGFKFAGMEFGQECYCDNKLENGAVPATSGCSSPCLGNVTEACGGSSRINIYELGANTITTAPVGGSGSSSSSTTSSPPTSSSMVSNLPANWKYRGCFVDPTDARIFTHEEPDNQDMTIESCVDACINLGYSVAGMEWGVQCFCDNFVHNGGNQTDDSECNMPCGGDANELCGQGNRLSVYSNATLQIFQPPTAQMTDLPGDWQYVGCISDNSIGNRSLPWQLILTSNNSASTCLKQCSDFGYTAGGMEFGDECYCGDPGDVAAAGATTEPESDCNMPCSGNFTFFCGAGNRLSYYEWQGSILTQFNYPQGDAAGLYEFFIGGLIVPLVSAQTITKKVAFLEKFGDTKNSTGAYELDPSLQSNFDAAWRTLHVATDVFCTAMIQLPDRVGRLLSVGGWSLNSLVGVRLYWPTGSPGVESTRDWQENVNELHLLNPRWYPSALVLANGSILVVGGENGSNGPPVPTMEILPPPEEGYAKFASWLNRTDPNNLYPFVCVLPTGGIFVQYYNEAIILDEETLDIVKQLPNVPGTVNDFLAGRNYPYEGTMVLMPQHAPYTDPLKIMICGGGTQAGTGPAIDNCVTIEPEVDGAEWVLERMPSKRVMTCMTALPDGTYLITNGAFFGAAGFGLGTDPNTNAVLYEPNKPVGQRMSVMANSTLFRLYHSESVLLSDGSVLISGSDPEDTRYPQEYRVEKFLPPYLTNPKTRPTYTIQSIDWAYGDKVDIDVTVHNNPISQVNISILAAEGATHGNNFGQRMLFPEFTCSGMTCTITAPPNANVWPPAWAQLFVLDDGMPSESQYIRIGGDPAGLGDWPKLDDFDTPGLGSAQVGGNTTVNS</sequence>
<dbReference type="AlphaFoldDB" id="A0A9P4M884"/>
<dbReference type="Proteomes" id="UP000799772">
    <property type="component" value="Unassembled WGS sequence"/>
</dbReference>
<protein>
    <submittedName>
        <fullName evidence="5">Copper radical oxidase</fullName>
    </submittedName>
</protein>
<dbReference type="SUPFAM" id="SSF81296">
    <property type="entry name" value="E set domains"/>
    <property type="match status" value="1"/>
</dbReference>
<dbReference type="InterPro" id="IPR002889">
    <property type="entry name" value="WSC_carb-bd"/>
</dbReference>
<dbReference type="PANTHER" id="PTHR32208">
    <property type="entry name" value="SECRETED PROTEIN-RELATED"/>
    <property type="match status" value="1"/>
</dbReference>
<dbReference type="CDD" id="cd02851">
    <property type="entry name" value="E_set_GO_C"/>
    <property type="match status" value="1"/>
</dbReference>
<name>A0A9P4M884_9PEZI</name>
<proteinExistence type="predicted"/>
<feature type="signal peptide" evidence="3">
    <location>
        <begin position="1"/>
        <end position="24"/>
    </location>
</feature>
<feature type="region of interest" description="Disordered" evidence="2">
    <location>
        <begin position="244"/>
        <end position="266"/>
    </location>
</feature>
<keyword evidence="6" id="KW-1185">Reference proteome</keyword>
<dbReference type="InterPro" id="IPR011043">
    <property type="entry name" value="Gal_Oxase/kelch_b-propeller"/>
</dbReference>
<feature type="domain" description="WSC" evidence="4">
    <location>
        <begin position="141"/>
        <end position="236"/>
    </location>
</feature>
<accession>A0A9P4M884</accession>
<feature type="domain" description="WSC" evidence="4">
    <location>
        <begin position="272"/>
        <end position="365"/>
    </location>
</feature>
<dbReference type="InterPro" id="IPR014756">
    <property type="entry name" value="Ig_E-set"/>
</dbReference>
<feature type="chain" id="PRO_5040461700" evidence="3">
    <location>
        <begin position="25"/>
        <end position="1017"/>
    </location>
</feature>
<keyword evidence="1 3" id="KW-0732">Signal</keyword>
<dbReference type="Pfam" id="PF07250">
    <property type="entry name" value="Glyoxal_oxid_N"/>
    <property type="match status" value="1"/>
</dbReference>
<feature type="domain" description="WSC" evidence="4">
    <location>
        <begin position="35"/>
        <end position="126"/>
    </location>
</feature>
<organism evidence="5 6">
    <name type="scientific">Rhizodiscina lignyota</name>
    <dbReference type="NCBI Taxonomy" id="1504668"/>
    <lineage>
        <taxon>Eukaryota</taxon>
        <taxon>Fungi</taxon>
        <taxon>Dikarya</taxon>
        <taxon>Ascomycota</taxon>
        <taxon>Pezizomycotina</taxon>
        <taxon>Dothideomycetes</taxon>
        <taxon>Pleosporomycetidae</taxon>
        <taxon>Aulographales</taxon>
        <taxon>Rhizodiscinaceae</taxon>
        <taxon>Rhizodiscina</taxon>
    </lineage>
</organism>
<dbReference type="PROSITE" id="PS51212">
    <property type="entry name" value="WSC"/>
    <property type="match status" value="4"/>
</dbReference>
<dbReference type="OrthoDB" id="2019572at2759"/>
<evidence type="ECO:0000256" key="3">
    <source>
        <dbReference type="SAM" id="SignalP"/>
    </source>
</evidence>
<comment type="caution">
    <text evidence="5">The sequence shown here is derived from an EMBL/GenBank/DDBJ whole genome shotgun (WGS) entry which is preliminary data.</text>
</comment>
<gene>
    <name evidence="5" type="ORF">NA57DRAFT_65182</name>
</gene>
<dbReference type="SUPFAM" id="SSF50965">
    <property type="entry name" value="Galactose oxidase, central domain"/>
    <property type="match status" value="1"/>
</dbReference>
<evidence type="ECO:0000313" key="6">
    <source>
        <dbReference type="Proteomes" id="UP000799772"/>
    </source>
</evidence>
<dbReference type="SMART" id="SM00321">
    <property type="entry name" value="WSC"/>
    <property type="match status" value="4"/>
</dbReference>
<evidence type="ECO:0000259" key="4">
    <source>
        <dbReference type="PROSITE" id="PS51212"/>
    </source>
</evidence>
<dbReference type="Gene3D" id="2.60.40.10">
    <property type="entry name" value="Immunoglobulins"/>
    <property type="match status" value="1"/>
</dbReference>
<dbReference type="InterPro" id="IPR013783">
    <property type="entry name" value="Ig-like_fold"/>
</dbReference>
<reference evidence="5" key="1">
    <citation type="journal article" date="2020" name="Stud. Mycol.">
        <title>101 Dothideomycetes genomes: a test case for predicting lifestyles and emergence of pathogens.</title>
        <authorList>
            <person name="Haridas S."/>
            <person name="Albert R."/>
            <person name="Binder M."/>
            <person name="Bloem J."/>
            <person name="Labutti K."/>
            <person name="Salamov A."/>
            <person name="Andreopoulos B."/>
            <person name="Baker S."/>
            <person name="Barry K."/>
            <person name="Bills G."/>
            <person name="Bluhm B."/>
            <person name="Cannon C."/>
            <person name="Castanera R."/>
            <person name="Culley D."/>
            <person name="Daum C."/>
            <person name="Ezra D."/>
            <person name="Gonzalez J."/>
            <person name="Henrissat B."/>
            <person name="Kuo A."/>
            <person name="Liang C."/>
            <person name="Lipzen A."/>
            <person name="Lutzoni F."/>
            <person name="Magnuson J."/>
            <person name="Mondo S."/>
            <person name="Nolan M."/>
            <person name="Ohm R."/>
            <person name="Pangilinan J."/>
            <person name="Park H.-J."/>
            <person name="Ramirez L."/>
            <person name="Alfaro M."/>
            <person name="Sun H."/>
            <person name="Tritt A."/>
            <person name="Yoshinaga Y."/>
            <person name="Zwiers L.-H."/>
            <person name="Turgeon B."/>
            <person name="Goodwin S."/>
            <person name="Spatafora J."/>
            <person name="Crous P."/>
            <person name="Grigoriev I."/>
        </authorList>
    </citation>
    <scope>NUCLEOTIDE SEQUENCE</scope>
    <source>
        <strain evidence="5">CBS 133067</strain>
    </source>
</reference>
<evidence type="ECO:0000256" key="1">
    <source>
        <dbReference type="ARBA" id="ARBA00022729"/>
    </source>
</evidence>
<feature type="compositionally biased region" description="Low complexity" evidence="2">
    <location>
        <begin position="250"/>
        <end position="264"/>
    </location>
</feature>
<dbReference type="InterPro" id="IPR015202">
    <property type="entry name" value="GO-like_E_set"/>
</dbReference>
<evidence type="ECO:0000256" key="2">
    <source>
        <dbReference type="SAM" id="MobiDB-lite"/>
    </source>
</evidence>
<dbReference type="EMBL" id="ML978124">
    <property type="protein sequence ID" value="KAF2100795.1"/>
    <property type="molecule type" value="Genomic_DNA"/>
</dbReference>
<dbReference type="InterPro" id="IPR037293">
    <property type="entry name" value="Gal_Oxidase_central_sf"/>
</dbReference>
<feature type="domain" description="WSC" evidence="4">
    <location>
        <begin position="383"/>
        <end position="480"/>
    </location>
</feature>
<evidence type="ECO:0000313" key="5">
    <source>
        <dbReference type="EMBL" id="KAF2100795.1"/>
    </source>
</evidence>
<dbReference type="Gene3D" id="2.130.10.80">
    <property type="entry name" value="Galactose oxidase/kelch, beta-propeller"/>
    <property type="match status" value="1"/>
</dbReference>
<dbReference type="Pfam" id="PF09118">
    <property type="entry name" value="GO-like_E_set"/>
    <property type="match status" value="1"/>
</dbReference>